<feature type="transmembrane region" description="Helical" evidence="2">
    <location>
        <begin position="48"/>
        <end position="68"/>
    </location>
</feature>
<dbReference type="Gene3D" id="3.40.190.10">
    <property type="entry name" value="Periplasmic binding protein-like II"/>
    <property type="match status" value="1"/>
</dbReference>
<dbReference type="RefSeq" id="WP_212820202.1">
    <property type="nucleotide sequence ID" value="NZ_AP023415.1"/>
</dbReference>
<dbReference type="InterPro" id="IPR004474">
    <property type="entry name" value="LytR_CpsA_psr"/>
</dbReference>
<reference evidence="4" key="1">
    <citation type="submission" date="2020-09" db="EMBL/GenBank/DDBJ databases">
        <title>New species isolated from human feces.</title>
        <authorList>
            <person name="Kitahara M."/>
            <person name="Shigeno Y."/>
            <person name="Shime M."/>
            <person name="Matsumoto Y."/>
            <person name="Nakamura S."/>
            <person name="Motooka D."/>
            <person name="Fukuoka S."/>
            <person name="Nishikawa H."/>
            <person name="Benno Y."/>
        </authorList>
    </citation>
    <scope>NUCLEOTIDE SEQUENCE</scope>
    <source>
        <strain evidence="4">MM35</strain>
    </source>
</reference>
<evidence type="ECO:0000256" key="2">
    <source>
        <dbReference type="SAM" id="Phobius"/>
    </source>
</evidence>
<evidence type="ECO:0000256" key="1">
    <source>
        <dbReference type="ARBA" id="ARBA00006068"/>
    </source>
</evidence>
<accession>A0A810PY85</accession>
<feature type="transmembrane region" description="Helical" evidence="2">
    <location>
        <begin position="80"/>
        <end position="103"/>
    </location>
</feature>
<evidence type="ECO:0000313" key="4">
    <source>
        <dbReference type="EMBL" id="BCK79032.1"/>
    </source>
</evidence>
<keyword evidence="2" id="KW-1133">Transmembrane helix</keyword>
<sequence length="508" mass="56652">MDKQRGSSRARRIRRTKVDWFGIIMMFVLLVCSLAIFARLMATKMLTTTNMVLIMVALLVVNGLHIFVQLPLRRNKLGKLICGALAVVLSVAMIYGTVAAGAVQSALNKISGIMVEKQVTAVIVMKEDDATDLGDTRGYKFGILANRDQENTRKLLSAMQESMGQIDTREYETPAAMADALYDDEIQAMILNEGYISLLTEQEDYSDFSSHTKIIYEYVTEHEITSIKPSGSITKQPFVIYCSGSDERDSDINAKSRSDVNILAVVNPKTRQILLINTPRDYYLPLAFNGELDKLTHAGMYGVQESMAVLDNLYGTKTSYYGRINFWGLIDIVDALGGIDVYSDYSFTTAAGDVAGYGDREYSYTEGWNHMNGIEALTFSRERYSFSDGDNQRGKNQMKVIQAIIEKATSPSVLAKYQDLLKAVSDNFITNISYDQISSLVQMMQKDGASWNIQTMSATQGSGDTMQPCYSSYGELLYVMPPDYDSVNRIREVIDQVMNGEEIVLPAE</sequence>
<feature type="domain" description="Cell envelope-related transcriptional attenuator" evidence="3">
    <location>
        <begin position="257"/>
        <end position="409"/>
    </location>
</feature>
<dbReference type="InterPro" id="IPR050922">
    <property type="entry name" value="LytR/CpsA/Psr_CW_biosynth"/>
</dbReference>
<protein>
    <submittedName>
        <fullName evidence="4">LytR family transcriptional regulator</fullName>
    </submittedName>
</protein>
<keyword evidence="2" id="KW-0812">Transmembrane</keyword>
<organism evidence="4 5">
    <name type="scientific">Vescimonas fastidiosa</name>
    <dbReference type="NCBI Taxonomy" id="2714353"/>
    <lineage>
        <taxon>Bacteria</taxon>
        <taxon>Bacillati</taxon>
        <taxon>Bacillota</taxon>
        <taxon>Clostridia</taxon>
        <taxon>Eubacteriales</taxon>
        <taxon>Oscillospiraceae</taxon>
        <taxon>Vescimonas</taxon>
    </lineage>
</organism>
<evidence type="ECO:0000259" key="3">
    <source>
        <dbReference type="Pfam" id="PF03816"/>
    </source>
</evidence>
<name>A0A810PY85_9FIRM</name>
<dbReference type="PANTHER" id="PTHR33392:SF6">
    <property type="entry name" value="POLYISOPRENYL-TEICHOIC ACID--PEPTIDOGLYCAN TEICHOIC ACID TRANSFERASE TAGU"/>
    <property type="match status" value="1"/>
</dbReference>
<dbReference type="PANTHER" id="PTHR33392">
    <property type="entry name" value="POLYISOPRENYL-TEICHOIC ACID--PEPTIDOGLYCAN TEICHOIC ACID TRANSFERASE TAGU"/>
    <property type="match status" value="1"/>
</dbReference>
<comment type="similarity">
    <text evidence="1">Belongs to the LytR/CpsA/Psr (LCP) family.</text>
</comment>
<keyword evidence="5" id="KW-1185">Reference proteome</keyword>
<proteinExistence type="inferred from homology"/>
<dbReference type="NCBIfam" id="TIGR00350">
    <property type="entry name" value="lytR_cpsA_psr"/>
    <property type="match status" value="1"/>
</dbReference>
<dbReference type="KEGG" id="vfa:MM35RIKEN_12240"/>
<dbReference type="AlphaFoldDB" id="A0A810PY85"/>
<dbReference type="Proteomes" id="UP000681343">
    <property type="component" value="Chromosome"/>
</dbReference>
<gene>
    <name evidence="4" type="primary">cpsA</name>
    <name evidence="4" type="ORF">MM35RIKEN_12240</name>
</gene>
<dbReference type="Pfam" id="PF03816">
    <property type="entry name" value="LytR_cpsA_psr"/>
    <property type="match status" value="1"/>
</dbReference>
<dbReference type="Gene3D" id="3.40.630.190">
    <property type="entry name" value="LCP protein"/>
    <property type="match status" value="1"/>
</dbReference>
<feature type="transmembrane region" description="Helical" evidence="2">
    <location>
        <begin position="20"/>
        <end position="42"/>
    </location>
</feature>
<dbReference type="EMBL" id="AP023415">
    <property type="protein sequence ID" value="BCK79032.1"/>
    <property type="molecule type" value="Genomic_DNA"/>
</dbReference>
<keyword evidence="2" id="KW-0472">Membrane</keyword>
<evidence type="ECO:0000313" key="5">
    <source>
        <dbReference type="Proteomes" id="UP000681343"/>
    </source>
</evidence>